<gene>
    <name evidence="1" type="ORF">HMPREF9104_01305</name>
</gene>
<dbReference type="HOGENOM" id="CLU_3209392_0_0_9"/>
<dbReference type="AlphaFoldDB" id="H1LFC9"/>
<comment type="caution">
    <text evidence="1">The sequence shown here is derived from an EMBL/GenBank/DDBJ whole genome shotgun (WGS) entry which is preliminary data.</text>
</comment>
<protein>
    <submittedName>
        <fullName evidence="1">Uncharacterized protein</fullName>
    </submittedName>
</protein>
<evidence type="ECO:0000313" key="2">
    <source>
        <dbReference type="Proteomes" id="UP000005025"/>
    </source>
</evidence>
<dbReference type="EMBL" id="AGRJ01000128">
    <property type="protein sequence ID" value="EHO51839.1"/>
    <property type="molecule type" value="Genomic_DNA"/>
</dbReference>
<reference evidence="1 2" key="1">
    <citation type="submission" date="2011-09" db="EMBL/GenBank/DDBJ databases">
        <authorList>
            <person name="Weinstock G."/>
            <person name="Sodergren E."/>
            <person name="Clifton S."/>
            <person name="Fulton L."/>
            <person name="Fulton B."/>
            <person name="Courtney L."/>
            <person name="Fronick C."/>
            <person name="Harrison M."/>
            <person name="Strong C."/>
            <person name="Farmer C."/>
            <person name="Delahaunty K."/>
            <person name="Markovic C."/>
            <person name="Hall O."/>
            <person name="Minx P."/>
            <person name="Tomlinson C."/>
            <person name="Mitreva M."/>
            <person name="Hou S."/>
            <person name="Chen J."/>
            <person name="Wollam A."/>
            <person name="Pepin K.H."/>
            <person name="Johnson M."/>
            <person name="Bhonagiri V."/>
            <person name="Zhang X."/>
            <person name="Suruliraj S."/>
            <person name="Warren W."/>
            <person name="Chinwalla A."/>
            <person name="Mardis E.R."/>
            <person name="Wilson R.K."/>
        </authorList>
    </citation>
    <scope>NUCLEOTIDE SEQUENCE [LARGE SCALE GENOMIC DNA]</scope>
    <source>
        <strain evidence="1 2">F0435</strain>
    </source>
</reference>
<organism evidence="1 2">
    <name type="scientific">Lentilactobacillus kisonensis F0435</name>
    <dbReference type="NCBI Taxonomy" id="797516"/>
    <lineage>
        <taxon>Bacteria</taxon>
        <taxon>Bacillati</taxon>
        <taxon>Bacillota</taxon>
        <taxon>Bacilli</taxon>
        <taxon>Lactobacillales</taxon>
        <taxon>Lactobacillaceae</taxon>
        <taxon>Lentilactobacillus</taxon>
    </lineage>
</organism>
<sequence length="44" mass="5211">YNIFVTVPDIKLPNNHLIIIMYVVHLRTRLFANQILFGGDIKWN</sequence>
<feature type="non-terminal residue" evidence="1">
    <location>
        <position position="1"/>
    </location>
</feature>
<accession>H1LFC9</accession>
<dbReference type="STRING" id="797516.HMPREF9104_01305"/>
<evidence type="ECO:0000313" key="1">
    <source>
        <dbReference type="EMBL" id="EHO51839.1"/>
    </source>
</evidence>
<dbReference type="Proteomes" id="UP000005025">
    <property type="component" value="Unassembled WGS sequence"/>
</dbReference>
<proteinExistence type="predicted"/>
<name>H1LFC9_9LACO</name>